<dbReference type="RefSeq" id="WP_084471051.1">
    <property type="nucleotide sequence ID" value="NZ_JAAXOO010000005.1"/>
</dbReference>
<dbReference type="Pfam" id="PF00067">
    <property type="entry name" value="p450"/>
    <property type="match status" value="1"/>
</dbReference>
<dbReference type="GO" id="GO:0016705">
    <property type="term" value="F:oxidoreductase activity, acting on paired donors, with incorporation or reduction of molecular oxygen"/>
    <property type="evidence" value="ECO:0007669"/>
    <property type="project" value="InterPro"/>
</dbReference>
<dbReference type="PRINTS" id="PR00359">
    <property type="entry name" value="BP450"/>
</dbReference>
<dbReference type="PROSITE" id="PS00086">
    <property type="entry name" value="CYTOCHROME_P450"/>
    <property type="match status" value="1"/>
</dbReference>
<comment type="caution">
    <text evidence="9">The sequence shown here is derived from an EMBL/GenBank/DDBJ whole genome shotgun (WGS) entry which is preliminary data.</text>
</comment>
<evidence type="ECO:0000256" key="1">
    <source>
        <dbReference type="ARBA" id="ARBA00001971"/>
    </source>
</evidence>
<name>A0A846XLP4_9NOCA</name>
<dbReference type="FunFam" id="1.10.630.10:FF:000018">
    <property type="entry name" value="Cytochrome P450 monooxygenase"/>
    <property type="match status" value="1"/>
</dbReference>
<keyword evidence="4 8" id="KW-0479">Metal-binding</keyword>
<dbReference type="Proteomes" id="UP000565715">
    <property type="component" value="Unassembled WGS sequence"/>
</dbReference>
<dbReference type="InterPro" id="IPR017972">
    <property type="entry name" value="Cyt_P450_CS"/>
</dbReference>
<accession>A0A846XLP4</accession>
<proteinExistence type="inferred from homology"/>
<dbReference type="AlphaFoldDB" id="A0A846XLP4"/>
<evidence type="ECO:0000256" key="8">
    <source>
        <dbReference type="RuleBase" id="RU000461"/>
    </source>
</evidence>
<keyword evidence="3 8" id="KW-0349">Heme</keyword>
<dbReference type="InterPro" id="IPR001128">
    <property type="entry name" value="Cyt_P450"/>
</dbReference>
<dbReference type="Gene3D" id="1.10.630.10">
    <property type="entry name" value="Cytochrome P450"/>
    <property type="match status" value="1"/>
</dbReference>
<evidence type="ECO:0000313" key="10">
    <source>
        <dbReference type="Proteomes" id="UP000565715"/>
    </source>
</evidence>
<evidence type="ECO:0000313" key="9">
    <source>
        <dbReference type="EMBL" id="NKY35530.1"/>
    </source>
</evidence>
<comment type="similarity">
    <text evidence="2 8">Belongs to the cytochrome P450 family.</text>
</comment>
<sequence>MSEPLIQLPTPGESILETHERILRAGEIVPIELPGGVPACIAVSHRAVSEVLDDKVFGKHPSLCPALRDGTIPADWPLRALTDAEHMLNQDGAEHRRLRQTINKAFTPARVAALEPRIQQIADELIDNFPAGDEIDLIANYTTPLPVRVICELFGVPADEQPKLKNWTLTIVSVTSTGEEAQAAMAAMGGYFAELLQRKRAEPGDDLTSALLAANEENELTDEELISMLWLVIVAGHETTVHLLGNAVVALREYPEQLARAQAENRWADVVEEALRCRSSVVGTLTRYPRTDVTVAGVHIAAGTPTLWHGGVGRDPLRYPDADVFDIDHEHKDQLAFGRGPHFCLGAPLARMESRIALATLFARYPELDLAVDPKDIEYTVQISTVGPVALPVRPGPAA</sequence>
<keyword evidence="7 8" id="KW-0503">Monooxygenase</keyword>
<evidence type="ECO:0000256" key="2">
    <source>
        <dbReference type="ARBA" id="ARBA00010617"/>
    </source>
</evidence>
<dbReference type="GO" id="GO:0005506">
    <property type="term" value="F:iron ion binding"/>
    <property type="evidence" value="ECO:0007669"/>
    <property type="project" value="InterPro"/>
</dbReference>
<dbReference type="SUPFAM" id="SSF48264">
    <property type="entry name" value="Cytochrome P450"/>
    <property type="match status" value="1"/>
</dbReference>
<dbReference type="InterPro" id="IPR036396">
    <property type="entry name" value="Cyt_P450_sf"/>
</dbReference>
<dbReference type="GO" id="GO:0020037">
    <property type="term" value="F:heme binding"/>
    <property type="evidence" value="ECO:0007669"/>
    <property type="project" value="InterPro"/>
</dbReference>
<evidence type="ECO:0000256" key="3">
    <source>
        <dbReference type="ARBA" id="ARBA00022617"/>
    </source>
</evidence>
<evidence type="ECO:0000256" key="7">
    <source>
        <dbReference type="ARBA" id="ARBA00023033"/>
    </source>
</evidence>
<gene>
    <name evidence="9" type="ORF">HGA13_21005</name>
</gene>
<reference evidence="9 10" key="1">
    <citation type="submission" date="2020-04" db="EMBL/GenBank/DDBJ databases">
        <title>MicrobeNet Type strains.</title>
        <authorList>
            <person name="Nicholson A.C."/>
        </authorList>
    </citation>
    <scope>NUCLEOTIDE SEQUENCE [LARGE SCALE GENOMIC DNA]</scope>
    <source>
        <strain evidence="9 10">DSM 45078</strain>
    </source>
</reference>
<evidence type="ECO:0000256" key="6">
    <source>
        <dbReference type="ARBA" id="ARBA00023004"/>
    </source>
</evidence>
<dbReference type="PRINTS" id="PR00385">
    <property type="entry name" value="P450"/>
</dbReference>
<keyword evidence="5 8" id="KW-0560">Oxidoreductase</keyword>
<dbReference type="GO" id="GO:0004497">
    <property type="term" value="F:monooxygenase activity"/>
    <property type="evidence" value="ECO:0007669"/>
    <property type="project" value="UniProtKB-KW"/>
</dbReference>
<protein>
    <submittedName>
        <fullName evidence="9">Cytochrome P450</fullName>
    </submittedName>
</protein>
<evidence type="ECO:0000256" key="5">
    <source>
        <dbReference type="ARBA" id="ARBA00023002"/>
    </source>
</evidence>
<dbReference type="PANTHER" id="PTHR46696:SF1">
    <property type="entry name" value="CYTOCHROME P450 YJIB-RELATED"/>
    <property type="match status" value="1"/>
</dbReference>
<comment type="cofactor">
    <cofactor evidence="1">
        <name>heme</name>
        <dbReference type="ChEBI" id="CHEBI:30413"/>
    </cofactor>
</comment>
<dbReference type="EMBL" id="JAAXOO010000005">
    <property type="protein sequence ID" value="NKY35530.1"/>
    <property type="molecule type" value="Genomic_DNA"/>
</dbReference>
<evidence type="ECO:0000256" key="4">
    <source>
        <dbReference type="ARBA" id="ARBA00022723"/>
    </source>
</evidence>
<dbReference type="InterPro" id="IPR002397">
    <property type="entry name" value="Cyt_P450_B"/>
</dbReference>
<dbReference type="PANTHER" id="PTHR46696">
    <property type="entry name" value="P450, PUTATIVE (EUROFUNG)-RELATED"/>
    <property type="match status" value="1"/>
</dbReference>
<keyword evidence="6 8" id="KW-0408">Iron</keyword>
<keyword evidence="10" id="KW-1185">Reference proteome</keyword>
<dbReference type="CDD" id="cd11029">
    <property type="entry name" value="CYP107-like"/>
    <property type="match status" value="1"/>
</dbReference>
<organism evidence="9 10">
    <name type="scientific">Nocardia speluncae</name>
    <dbReference type="NCBI Taxonomy" id="419477"/>
    <lineage>
        <taxon>Bacteria</taxon>
        <taxon>Bacillati</taxon>
        <taxon>Actinomycetota</taxon>
        <taxon>Actinomycetes</taxon>
        <taxon>Mycobacteriales</taxon>
        <taxon>Nocardiaceae</taxon>
        <taxon>Nocardia</taxon>
    </lineage>
</organism>